<sequence>MMLQRLDQWHQMLAVANGGFQTVALDFRGYGLSQVPAEPEEKTFKDLVDDLLEILDSFELQKVFLVGKDFVAVVVYHFALLHQDGISTCNTGPAIPAYGNQKGRKDCRFDTKTVVKNIYILFTGSELQVAKEEQEITDLVDPSTPLPSWLAEEDLMNYANLYERFGFHTALQNKCSFPAGNGRKDYALKLAKIEDCITCGKVKDSVPDLEIIFLPEGNHFVQEQFSEKANKLLWEEGAEGLCLVGETPQSLF</sequence>
<dbReference type="InterPro" id="IPR029058">
    <property type="entry name" value="AB_hydrolase_fold"/>
</dbReference>
<dbReference type="RefSeq" id="XP_071906213.1">
    <property type="nucleotide sequence ID" value="XM_072050112.1"/>
</dbReference>
<dbReference type="PANTHER" id="PTHR43329">
    <property type="entry name" value="EPOXIDE HYDROLASE"/>
    <property type="match status" value="1"/>
</dbReference>
<evidence type="ECO:0000259" key="1">
    <source>
        <dbReference type="Pfam" id="PF00561"/>
    </source>
</evidence>
<organism evidence="2 3">
    <name type="scientific">Coffea arabica</name>
    <name type="common">Arabian coffee</name>
    <dbReference type="NCBI Taxonomy" id="13443"/>
    <lineage>
        <taxon>Eukaryota</taxon>
        <taxon>Viridiplantae</taxon>
        <taxon>Streptophyta</taxon>
        <taxon>Embryophyta</taxon>
        <taxon>Tracheophyta</taxon>
        <taxon>Spermatophyta</taxon>
        <taxon>Magnoliopsida</taxon>
        <taxon>eudicotyledons</taxon>
        <taxon>Gunneridae</taxon>
        <taxon>Pentapetalae</taxon>
        <taxon>asterids</taxon>
        <taxon>lamiids</taxon>
        <taxon>Gentianales</taxon>
        <taxon>Rubiaceae</taxon>
        <taxon>Ixoroideae</taxon>
        <taxon>Gardenieae complex</taxon>
        <taxon>Bertiereae - Coffeeae clade</taxon>
        <taxon>Coffeeae</taxon>
        <taxon>Coffea</taxon>
    </lineage>
</organism>
<dbReference type="SUPFAM" id="SSF53474">
    <property type="entry name" value="alpha/beta-Hydrolases"/>
    <property type="match status" value="1"/>
</dbReference>
<protein>
    <submittedName>
        <fullName evidence="3">Epoxide hydrolase 3-like</fullName>
    </submittedName>
</protein>
<evidence type="ECO:0000313" key="3">
    <source>
        <dbReference type="RefSeq" id="XP_071906213.1"/>
    </source>
</evidence>
<accession>A0ABM4UG14</accession>
<feature type="domain" description="AB hydrolase-1" evidence="1">
    <location>
        <begin position="6"/>
        <end position="87"/>
    </location>
</feature>
<dbReference type="GeneID" id="140007368"/>
<keyword evidence="2" id="KW-1185">Reference proteome</keyword>
<gene>
    <name evidence="3" type="primary">LOC140007368</name>
</gene>
<dbReference type="InterPro" id="IPR000073">
    <property type="entry name" value="AB_hydrolase_1"/>
</dbReference>
<reference evidence="3" key="1">
    <citation type="submission" date="2025-08" db="UniProtKB">
        <authorList>
            <consortium name="RefSeq"/>
        </authorList>
    </citation>
    <scope>IDENTIFICATION</scope>
    <source>
        <tissue evidence="3">Leaves</tissue>
    </source>
</reference>
<dbReference type="Pfam" id="PF00561">
    <property type="entry name" value="Abhydrolase_1"/>
    <property type="match status" value="1"/>
</dbReference>
<name>A0ABM4UG14_COFAR</name>
<dbReference type="Proteomes" id="UP001652660">
    <property type="component" value="Chromosome 5c"/>
</dbReference>
<dbReference type="Gene3D" id="3.40.50.1820">
    <property type="entry name" value="alpha/beta hydrolase"/>
    <property type="match status" value="1"/>
</dbReference>
<proteinExistence type="predicted"/>
<evidence type="ECO:0000313" key="2">
    <source>
        <dbReference type="Proteomes" id="UP001652660"/>
    </source>
</evidence>